<gene>
    <name evidence="3" type="ORF">GOEFS_067_00110</name>
</gene>
<sequence>MIRDIRYAPSSESVGPVELRRIADVAESADPNEFTGTQRLGFELILRIDTGNSTHEVDFARYRLGPGDVLWVHTGQVQRWGDIRAIEGYLLMVNGDALSPSTHALLRQLGAYSQVHWPGGATDSGLSHVFDSLAAFADDAADLSAAREATLTHLATAGLLMLAQASPDPSSNRLPRNDRFEQFRDEVEEHFATDRTVEGYARRLHCSARTLSRLVRDHTGRSPRTSSTPASRWRHGAA</sequence>
<dbReference type="InterPro" id="IPR037923">
    <property type="entry name" value="HTH-like"/>
</dbReference>
<dbReference type="SUPFAM" id="SSF46689">
    <property type="entry name" value="Homeodomain-like"/>
    <property type="match status" value="1"/>
</dbReference>
<evidence type="ECO:0000256" key="1">
    <source>
        <dbReference type="ARBA" id="ARBA00023125"/>
    </source>
</evidence>
<evidence type="ECO:0000256" key="2">
    <source>
        <dbReference type="SAM" id="MobiDB-lite"/>
    </source>
</evidence>
<dbReference type="Proteomes" id="UP000035034">
    <property type="component" value="Unassembled WGS sequence"/>
</dbReference>
<keyword evidence="1" id="KW-0238">DNA-binding</keyword>
<feature type="region of interest" description="Disordered" evidence="2">
    <location>
        <begin position="215"/>
        <end position="238"/>
    </location>
</feature>
<accession>H0R1A3</accession>
<dbReference type="EMBL" id="BAEH01000067">
    <property type="protein sequence ID" value="GAB18854.1"/>
    <property type="molecule type" value="Genomic_DNA"/>
</dbReference>
<dbReference type="GO" id="GO:0003677">
    <property type="term" value="F:DNA binding"/>
    <property type="evidence" value="ECO:0007669"/>
    <property type="project" value="UniProtKB-KW"/>
</dbReference>
<organism evidence="3 4">
    <name type="scientific">Gordonia effusa NBRC 100432</name>
    <dbReference type="NCBI Taxonomy" id="1077974"/>
    <lineage>
        <taxon>Bacteria</taxon>
        <taxon>Bacillati</taxon>
        <taxon>Actinomycetota</taxon>
        <taxon>Actinomycetes</taxon>
        <taxon>Mycobacteriales</taxon>
        <taxon>Gordoniaceae</taxon>
        <taxon>Gordonia</taxon>
    </lineage>
</organism>
<feature type="compositionally biased region" description="Low complexity" evidence="2">
    <location>
        <begin position="222"/>
        <end position="231"/>
    </location>
</feature>
<evidence type="ECO:0000313" key="4">
    <source>
        <dbReference type="Proteomes" id="UP000035034"/>
    </source>
</evidence>
<comment type="caution">
    <text evidence="3">The sequence shown here is derived from an EMBL/GenBank/DDBJ whole genome shotgun (WGS) entry which is preliminary data.</text>
</comment>
<dbReference type="STRING" id="1077974.GOEFS_067_00110"/>
<evidence type="ECO:0000313" key="3">
    <source>
        <dbReference type="EMBL" id="GAB18854.1"/>
    </source>
</evidence>
<dbReference type="SUPFAM" id="SSF51215">
    <property type="entry name" value="Regulatory protein AraC"/>
    <property type="match status" value="1"/>
</dbReference>
<dbReference type="Gene3D" id="1.10.10.60">
    <property type="entry name" value="Homeodomain-like"/>
    <property type="match status" value="1"/>
</dbReference>
<dbReference type="AlphaFoldDB" id="H0R1A3"/>
<name>H0R1A3_9ACTN</name>
<dbReference type="RefSeq" id="WP_007318190.1">
    <property type="nucleotide sequence ID" value="NZ_BAEH01000067.1"/>
</dbReference>
<dbReference type="eggNOG" id="COG2169">
    <property type="taxonomic scope" value="Bacteria"/>
</dbReference>
<keyword evidence="4" id="KW-1185">Reference proteome</keyword>
<protein>
    <submittedName>
        <fullName evidence="3">Putative AraC family transcriptional regulator</fullName>
    </submittedName>
</protein>
<proteinExistence type="predicted"/>
<dbReference type="InterPro" id="IPR009057">
    <property type="entry name" value="Homeodomain-like_sf"/>
</dbReference>
<reference evidence="3 4" key="1">
    <citation type="submission" date="2011-12" db="EMBL/GenBank/DDBJ databases">
        <title>Whole genome shotgun sequence of Gordonia effusa NBRC 100432.</title>
        <authorList>
            <person name="Yoshida I."/>
            <person name="Takarada H."/>
            <person name="Hosoyama A."/>
            <person name="Tsuchikane K."/>
            <person name="Katsumata H."/>
            <person name="Yamazaki S."/>
            <person name="Fujita N."/>
        </authorList>
    </citation>
    <scope>NUCLEOTIDE SEQUENCE [LARGE SCALE GENOMIC DNA]</scope>
    <source>
        <strain evidence="3 4">NBRC 100432</strain>
    </source>
</reference>